<keyword evidence="2" id="KW-0472">Membrane</keyword>
<dbReference type="Gene3D" id="3.30.70.1070">
    <property type="entry name" value="Sporulation related repeat"/>
    <property type="match status" value="1"/>
</dbReference>
<organism evidence="4 5">
    <name type="scientific">Asaia lannensis NBRC 102526</name>
    <dbReference type="NCBI Taxonomy" id="1307926"/>
    <lineage>
        <taxon>Bacteria</taxon>
        <taxon>Pseudomonadati</taxon>
        <taxon>Pseudomonadota</taxon>
        <taxon>Alphaproteobacteria</taxon>
        <taxon>Acetobacterales</taxon>
        <taxon>Acetobacteraceae</taxon>
        <taxon>Asaia</taxon>
    </lineage>
</organism>
<feature type="compositionally biased region" description="Polar residues" evidence="1">
    <location>
        <begin position="238"/>
        <end position="251"/>
    </location>
</feature>
<evidence type="ECO:0000256" key="1">
    <source>
        <dbReference type="SAM" id="MobiDB-lite"/>
    </source>
</evidence>
<accession>A0ABT1CJM8</accession>
<feature type="domain" description="SPOR" evidence="3">
    <location>
        <begin position="318"/>
        <end position="402"/>
    </location>
</feature>
<gene>
    <name evidence="4" type="ORF">NF685_10250</name>
</gene>
<dbReference type="RefSeq" id="WP_252849549.1">
    <property type="nucleotide sequence ID" value="NZ_BAPW01000015.1"/>
</dbReference>
<evidence type="ECO:0000259" key="3">
    <source>
        <dbReference type="PROSITE" id="PS51724"/>
    </source>
</evidence>
<sequence>MNDDTPDWRDDRPGDEGSYERPRQETGRSADRRASDPRFTDTRPPSSPDESYGAAHETGGSASRASSPRERLSADYDEEPVFRRRSAGGGLSALLGSDVMTRRLVYGAAGLGALLVLGVGGWSLMGGHTSGIPVIGPPPGPVRDRPADPGGMQIMGDGTDLDVTGQGEAHLAPEPEQPRPEALAARTAPEAPPADKNASAAQSSGAQSADSASTAQVNAPAADGAAASGPAGQNAAGQDTSTQNAVSQNAPIQGAPTGLPDTSVQKLPESGAGSADETPRKPTVQKSSVTDAPATSAPVTSAPLPAAPEKPAASSSARPASGGHMIQLAALGSDADAKATWSRLSKQASDLLSDRTPMIEQKTINGHVFYRLRVGGFDTAQSARAFCVRLHARSIACTPAVF</sequence>
<dbReference type="InterPro" id="IPR036680">
    <property type="entry name" value="SPOR-like_sf"/>
</dbReference>
<feature type="compositionally biased region" description="Low complexity" evidence="1">
    <location>
        <begin position="198"/>
        <end position="237"/>
    </location>
</feature>
<dbReference type="SUPFAM" id="SSF110997">
    <property type="entry name" value="Sporulation related repeat"/>
    <property type="match status" value="1"/>
</dbReference>
<keyword evidence="2" id="KW-0812">Transmembrane</keyword>
<protein>
    <submittedName>
        <fullName evidence="4">SPOR domain-containing protein</fullName>
    </submittedName>
</protein>
<feature type="compositionally biased region" description="Basic and acidic residues" evidence="1">
    <location>
        <begin position="1"/>
        <end position="41"/>
    </location>
</feature>
<feature type="transmembrane region" description="Helical" evidence="2">
    <location>
        <begin position="104"/>
        <end position="125"/>
    </location>
</feature>
<evidence type="ECO:0000256" key="2">
    <source>
        <dbReference type="SAM" id="Phobius"/>
    </source>
</evidence>
<evidence type="ECO:0000313" key="4">
    <source>
        <dbReference type="EMBL" id="MCO6160408.1"/>
    </source>
</evidence>
<keyword evidence="5" id="KW-1185">Reference proteome</keyword>
<feature type="compositionally biased region" description="Low complexity" evidence="1">
    <location>
        <begin position="292"/>
        <end position="321"/>
    </location>
</feature>
<dbReference type="Pfam" id="PF05036">
    <property type="entry name" value="SPOR"/>
    <property type="match status" value="1"/>
</dbReference>
<feature type="region of interest" description="Disordered" evidence="1">
    <location>
        <begin position="1"/>
        <end position="78"/>
    </location>
</feature>
<reference evidence="4 5" key="1">
    <citation type="submission" date="2022-06" db="EMBL/GenBank/DDBJ databases">
        <title>Whole-genome of Asaia lannensis strain LMG 27011T.</title>
        <authorList>
            <person name="Sombolestani A."/>
        </authorList>
    </citation>
    <scope>NUCLEOTIDE SEQUENCE [LARGE SCALE GENOMIC DNA]</scope>
    <source>
        <strain evidence="4 5">NBRC 102526</strain>
    </source>
</reference>
<feature type="region of interest" description="Disordered" evidence="1">
    <location>
        <begin position="133"/>
        <end position="321"/>
    </location>
</feature>
<dbReference type="InterPro" id="IPR007730">
    <property type="entry name" value="SPOR-like_dom"/>
</dbReference>
<evidence type="ECO:0000313" key="5">
    <source>
        <dbReference type="Proteomes" id="UP001523401"/>
    </source>
</evidence>
<name>A0ABT1CJM8_9PROT</name>
<proteinExistence type="predicted"/>
<dbReference type="Proteomes" id="UP001523401">
    <property type="component" value="Unassembled WGS sequence"/>
</dbReference>
<comment type="caution">
    <text evidence="4">The sequence shown here is derived from an EMBL/GenBank/DDBJ whole genome shotgun (WGS) entry which is preliminary data.</text>
</comment>
<keyword evidence="2" id="KW-1133">Transmembrane helix</keyword>
<dbReference type="PROSITE" id="PS51724">
    <property type="entry name" value="SPOR"/>
    <property type="match status" value="1"/>
</dbReference>
<dbReference type="EMBL" id="JAMXQU010000007">
    <property type="protein sequence ID" value="MCO6160408.1"/>
    <property type="molecule type" value="Genomic_DNA"/>
</dbReference>